<organism evidence="1 2">
    <name type="scientific">Kaistia soli DSM 19436</name>
    <dbReference type="NCBI Taxonomy" id="1122133"/>
    <lineage>
        <taxon>Bacteria</taxon>
        <taxon>Pseudomonadati</taxon>
        <taxon>Pseudomonadota</taxon>
        <taxon>Alphaproteobacteria</taxon>
        <taxon>Hyphomicrobiales</taxon>
        <taxon>Kaistiaceae</taxon>
        <taxon>Kaistia</taxon>
    </lineage>
</organism>
<proteinExistence type="predicted"/>
<sequence>MELSNLRVNLVNIEQGAWVNKIPGLGDMALKVRGFGNADYERVSSELVAALPLAARGDEKESNRIATTLLVETVLLDWSGLTADAKPVPFSKEKAFELLSDPAYRDLANGVSWAAQRVARIFDDSIEADAKN</sequence>
<gene>
    <name evidence="1" type="ORF">SAMN02745157_1468</name>
</gene>
<evidence type="ECO:0000313" key="1">
    <source>
        <dbReference type="EMBL" id="SHF02681.1"/>
    </source>
</evidence>
<dbReference type="AlphaFoldDB" id="A0A1M4YA52"/>
<evidence type="ECO:0008006" key="3">
    <source>
        <dbReference type="Google" id="ProtNLM"/>
    </source>
</evidence>
<accession>A0A1M4YA52</accession>
<keyword evidence="2" id="KW-1185">Reference proteome</keyword>
<dbReference type="EMBL" id="FQUP01000001">
    <property type="protein sequence ID" value="SHF02681.1"/>
    <property type="molecule type" value="Genomic_DNA"/>
</dbReference>
<evidence type="ECO:0000313" key="2">
    <source>
        <dbReference type="Proteomes" id="UP000184485"/>
    </source>
</evidence>
<protein>
    <recommendedName>
        <fullName evidence="3">Phage tail assembly chaperone protein, TAC</fullName>
    </recommendedName>
</protein>
<reference evidence="1 2" key="1">
    <citation type="submission" date="2016-11" db="EMBL/GenBank/DDBJ databases">
        <authorList>
            <person name="Jaros S."/>
            <person name="Januszkiewicz K."/>
            <person name="Wedrychowicz H."/>
        </authorList>
    </citation>
    <scope>NUCLEOTIDE SEQUENCE [LARGE SCALE GENOMIC DNA]</scope>
    <source>
        <strain evidence="1 2">DSM 19436</strain>
    </source>
</reference>
<dbReference type="STRING" id="1122133.SAMN02745157_1468"/>
<name>A0A1M4YA52_9HYPH</name>
<dbReference type="Proteomes" id="UP000184485">
    <property type="component" value="Unassembled WGS sequence"/>
</dbReference>
<dbReference type="OrthoDB" id="8266310at2"/>